<dbReference type="EMBL" id="CP099837">
    <property type="protein sequence ID" value="USY19393.1"/>
    <property type="molecule type" value="Genomic_DNA"/>
</dbReference>
<name>A0ABY5D8K7_9ACTN</name>
<dbReference type="SUPFAM" id="SSF160424">
    <property type="entry name" value="BH3703-like"/>
    <property type="match status" value="1"/>
</dbReference>
<dbReference type="InterPro" id="IPR006728">
    <property type="entry name" value="YezG-like"/>
</dbReference>
<evidence type="ECO:0000313" key="2">
    <source>
        <dbReference type="Proteomes" id="UP001055940"/>
    </source>
</evidence>
<organism evidence="1 2">
    <name type="scientific">Nocardiopsis exhalans</name>
    <dbReference type="NCBI Taxonomy" id="163604"/>
    <lineage>
        <taxon>Bacteria</taxon>
        <taxon>Bacillati</taxon>
        <taxon>Actinomycetota</taxon>
        <taxon>Actinomycetes</taxon>
        <taxon>Streptosporangiales</taxon>
        <taxon>Nocardiopsidaceae</taxon>
        <taxon>Nocardiopsis</taxon>
    </lineage>
</organism>
<dbReference type="Pfam" id="PF04634">
    <property type="entry name" value="YezG-like"/>
    <property type="match status" value="1"/>
</dbReference>
<dbReference type="InterPro" id="IPR036170">
    <property type="entry name" value="YezG-like_sf"/>
</dbReference>
<dbReference type="Proteomes" id="UP001055940">
    <property type="component" value="Chromosome"/>
</dbReference>
<evidence type="ECO:0000313" key="1">
    <source>
        <dbReference type="EMBL" id="USY19393.1"/>
    </source>
</evidence>
<proteinExistence type="predicted"/>
<protein>
    <submittedName>
        <fullName evidence="1">Antitoxin YezG family protein</fullName>
    </submittedName>
</protein>
<reference evidence="1" key="1">
    <citation type="submission" date="2022-06" db="EMBL/GenBank/DDBJ databases">
        <authorList>
            <person name="Ping M."/>
        </authorList>
    </citation>
    <scope>NUCLEOTIDE SEQUENCE</scope>
    <source>
        <strain evidence="1">JCM11759T</strain>
    </source>
</reference>
<gene>
    <name evidence="1" type="ORF">NE857_29785</name>
</gene>
<keyword evidence="2" id="KW-1185">Reference proteome</keyword>
<dbReference type="Gene3D" id="3.30.500.20">
    <property type="entry name" value="BH3703-like domains"/>
    <property type="match status" value="1"/>
</dbReference>
<sequence>MSLTMEHNPERQHELLQQIGEGVLEAVGDDWEKVYLRWSGTISISTVDFQVTRRDGQTQRIDLPTHVDDLITELRTEMYREDLGTWFLFTFTLTPPGSFSVDYDYDSKPEFPFELDPVTYNNDLNRFPRARANHPDWLWEALLEADQIIRARRDAENTD</sequence>
<dbReference type="RefSeq" id="WP_254418623.1">
    <property type="nucleotide sequence ID" value="NZ_BAAAJB010000091.1"/>
</dbReference>
<accession>A0ABY5D8K7</accession>